<keyword evidence="6" id="KW-1185">Reference proteome</keyword>
<dbReference type="CDD" id="cd00033">
    <property type="entry name" value="CCP"/>
    <property type="match status" value="1"/>
</dbReference>
<dbReference type="Proteomes" id="UP001164746">
    <property type="component" value="Chromosome 14"/>
</dbReference>
<organism evidence="5 6">
    <name type="scientific">Mya arenaria</name>
    <name type="common">Soft-shell clam</name>
    <dbReference type="NCBI Taxonomy" id="6604"/>
    <lineage>
        <taxon>Eukaryota</taxon>
        <taxon>Metazoa</taxon>
        <taxon>Spiralia</taxon>
        <taxon>Lophotrochozoa</taxon>
        <taxon>Mollusca</taxon>
        <taxon>Bivalvia</taxon>
        <taxon>Autobranchia</taxon>
        <taxon>Heteroconchia</taxon>
        <taxon>Euheterodonta</taxon>
        <taxon>Imparidentia</taxon>
        <taxon>Neoheterodontei</taxon>
        <taxon>Myida</taxon>
        <taxon>Myoidea</taxon>
        <taxon>Myidae</taxon>
        <taxon>Mya</taxon>
    </lineage>
</organism>
<keyword evidence="3" id="KW-0472">Membrane</keyword>
<dbReference type="InterPro" id="IPR000436">
    <property type="entry name" value="Sushi_SCR_CCP_dom"/>
</dbReference>
<proteinExistence type="predicted"/>
<gene>
    <name evidence="5" type="ORF">MAR_010823</name>
</gene>
<dbReference type="InterPro" id="IPR035976">
    <property type="entry name" value="Sushi/SCR/CCP_sf"/>
</dbReference>
<name>A0ABY7FVD5_MYAAR</name>
<accession>A0ABY7FVD5</accession>
<evidence type="ECO:0000259" key="4">
    <source>
        <dbReference type="PROSITE" id="PS50923"/>
    </source>
</evidence>
<dbReference type="Gene3D" id="2.10.70.10">
    <property type="entry name" value="Complement Module, domain 1"/>
    <property type="match status" value="2"/>
</dbReference>
<feature type="disulfide bond" evidence="2">
    <location>
        <begin position="162"/>
        <end position="189"/>
    </location>
</feature>
<dbReference type="PROSITE" id="PS50923">
    <property type="entry name" value="SUSHI"/>
    <property type="match status" value="1"/>
</dbReference>
<comment type="caution">
    <text evidence="2">Lacks conserved residue(s) required for the propagation of feature annotation.</text>
</comment>
<dbReference type="SUPFAM" id="SSF57535">
    <property type="entry name" value="Complement control module/SCR domain"/>
    <property type="match status" value="2"/>
</dbReference>
<keyword evidence="1 2" id="KW-1015">Disulfide bond</keyword>
<protein>
    <submittedName>
        <fullName evidence="5">SVEP1-like protein</fullName>
    </submittedName>
</protein>
<evidence type="ECO:0000256" key="2">
    <source>
        <dbReference type="PROSITE-ProRule" id="PRU00302"/>
    </source>
</evidence>
<evidence type="ECO:0000256" key="1">
    <source>
        <dbReference type="ARBA" id="ARBA00023157"/>
    </source>
</evidence>
<feature type="domain" description="Sushi" evidence="4">
    <location>
        <begin position="134"/>
        <end position="191"/>
    </location>
</feature>
<keyword evidence="3" id="KW-0812">Transmembrane</keyword>
<dbReference type="Pfam" id="PF00084">
    <property type="entry name" value="Sushi"/>
    <property type="match status" value="2"/>
</dbReference>
<evidence type="ECO:0000256" key="3">
    <source>
        <dbReference type="SAM" id="Phobius"/>
    </source>
</evidence>
<evidence type="ECO:0000313" key="6">
    <source>
        <dbReference type="Proteomes" id="UP001164746"/>
    </source>
</evidence>
<evidence type="ECO:0000313" key="5">
    <source>
        <dbReference type="EMBL" id="WAR25119.1"/>
    </source>
</evidence>
<sequence>MVNRQIRLTLIWILVDWLIICVLGYLGNITYPKRCYDNSLHVFYTQTAFSLDECIRECQLRTRCFGTRYNNHYKHCSLLDPVDLDRLQDESPGCLFTNISQWEHQNLGSCAGHNCSMSEVCIPVNPTDHECMTSHCEMPPVVANARTLAGTQLLGSRNLYICNVGYSRVGDPVVKCQDDGQWTKPDFYCIKQCRRPKADHYNAYLIGADVVNNFAPGTTLYFRCKEGFHSAGTFTSNTCNDQFNWTHGDKILCCRDDKHYYQERCFLPFGQGTASSFQEIKSHCQSLGGWQGDVYKGYAEHIEAMGVTYDLLINVWQKKDFETWRNLTSNCLVPNFGSDLSQFSGMSYGDIVHYVNDNFDSLGAEDNQCWWANLWGPGLEPNGGDSEPCTFLLKSNGYQGLGDISCNFQNLNIGFVCHFPMDTVNELP</sequence>
<reference evidence="5" key="1">
    <citation type="submission" date="2022-11" db="EMBL/GenBank/DDBJ databases">
        <title>Centuries of genome instability and evolution in soft-shell clam transmissible cancer (bioRxiv).</title>
        <authorList>
            <person name="Hart S.F.M."/>
            <person name="Yonemitsu M.A."/>
            <person name="Giersch R.M."/>
            <person name="Beal B.F."/>
            <person name="Arriagada G."/>
            <person name="Davis B.W."/>
            <person name="Ostrander E.A."/>
            <person name="Goff S.P."/>
            <person name="Metzger M.J."/>
        </authorList>
    </citation>
    <scope>NUCLEOTIDE SEQUENCE</scope>
    <source>
        <strain evidence="5">MELC-2E11</strain>
        <tissue evidence="5">Siphon/mantle</tissue>
    </source>
</reference>
<feature type="transmembrane region" description="Helical" evidence="3">
    <location>
        <begin position="7"/>
        <end position="26"/>
    </location>
</feature>
<keyword evidence="3" id="KW-1133">Transmembrane helix</keyword>
<dbReference type="EMBL" id="CP111025">
    <property type="protein sequence ID" value="WAR25119.1"/>
    <property type="molecule type" value="Genomic_DNA"/>
</dbReference>
<dbReference type="SMART" id="SM00032">
    <property type="entry name" value="CCP"/>
    <property type="match status" value="2"/>
</dbReference>
<keyword evidence="2" id="KW-0768">Sushi</keyword>